<comment type="caution">
    <text evidence="1">The sequence shown here is derived from an EMBL/GenBank/DDBJ whole genome shotgun (WGS) entry which is preliminary data.</text>
</comment>
<gene>
    <name evidence="1" type="ORF">N7G274_002286</name>
</gene>
<dbReference type="EMBL" id="JBEFKJ010000007">
    <property type="protein sequence ID" value="KAL2045204.1"/>
    <property type="molecule type" value="Genomic_DNA"/>
</dbReference>
<organism evidence="1 2">
    <name type="scientific">Stereocaulon virgatum</name>
    <dbReference type="NCBI Taxonomy" id="373712"/>
    <lineage>
        <taxon>Eukaryota</taxon>
        <taxon>Fungi</taxon>
        <taxon>Dikarya</taxon>
        <taxon>Ascomycota</taxon>
        <taxon>Pezizomycotina</taxon>
        <taxon>Lecanoromycetes</taxon>
        <taxon>OSLEUM clade</taxon>
        <taxon>Lecanoromycetidae</taxon>
        <taxon>Lecanorales</taxon>
        <taxon>Lecanorineae</taxon>
        <taxon>Stereocaulaceae</taxon>
        <taxon>Stereocaulon</taxon>
    </lineage>
</organism>
<name>A0ABR4AI95_9LECA</name>
<sequence>MSALLTLPLEIRQNIYSFLLINRYTKRFLHGDVNFSAHALSLTCRQLYIEALRYYYDHNVFSISFVDHSLCGFCISPGRFPSEIAADSKTGGAYVNKHFKFVQNLQIEMEIFDGMCPVQAEQPDWLCSTLILAKQGQDNNILLKNLQLIICGLVSSSRLFEDWREFTEEETAKWTALFQPLRGKIGTFMIFDRQVPFTEEGLETLGHANGYDDDDEVAGQFDI</sequence>
<keyword evidence="2" id="KW-1185">Reference proteome</keyword>
<evidence type="ECO:0000313" key="1">
    <source>
        <dbReference type="EMBL" id="KAL2045204.1"/>
    </source>
</evidence>
<evidence type="ECO:0008006" key="3">
    <source>
        <dbReference type="Google" id="ProtNLM"/>
    </source>
</evidence>
<accession>A0ABR4AI95</accession>
<evidence type="ECO:0000313" key="2">
    <source>
        <dbReference type="Proteomes" id="UP001590950"/>
    </source>
</evidence>
<proteinExistence type="predicted"/>
<dbReference type="Proteomes" id="UP001590950">
    <property type="component" value="Unassembled WGS sequence"/>
</dbReference>
<protein>
    <recommendedName>
        <fullName evidence="3">F-box domain-containing protein</fullName>
    </recommendedName>
</protein>
<reference evidence="1 2" key="1">
    <citation type="submission" date="2024-09" db="EMBL/GenBank/DDBJ databases">
        <title>Rethinking Asexuality: The Enigmatic Case of Functional Sexual Genes in Lepraria (Stereocaulaceae).</title>
        <authorList>
            <person name="Doellman M."/>
            <person name="Sun Y."/>
            <person name="Barcenas-Pena A."/>
            <person name="Lumbsch H.T."/>
            <person name="Grewe F."/>
        </authorList>
    </citation>
    <scope>NUCLEOTIDE SEQUENCE [LARGE SCALE GENOMIC DNA]</scope>
    <source>
        <strain evidence="1 2">Mercado 3170</strain>
    </source>
</reference>